<keyword evidence="1" id="KW-1185">Reference proteome</keyword>
<protein>
    <submittedName>
        <fullName evidence="2">Uncharacterized protein</fullName>
    </submittedName>
</protein>
<evidence type="ECO:0000313" key="1">
    <source>
        <dbReference type="Proteomes" id="UP000887566"/>
    </source>
</evidence>
<evidence type="ECO:0000313" key="2">
    <source>
        <dbReference type="WBParaSite" id="PSAMB.scaffold6004size10396.g27721.t1"/>
    </source>
</evidence>
<organism evidence="1 2">
    <name type="scientific">Plectus sambesii</name>
    <dbReference type="NCBI Taxonomy" id="2011161"/>
    <lineage>
        <taxon>Eukaryota</taxon>
        <taxon>Metazoa</taxon>
        <taxon>Ecdysozoa</taxon>
        <taxon>Nematoda</taxon>
        <taxon>Chromadorea</taxon>
        <taxon>Plectida</taxon>
        <taxon>Plectina</taxon>
        <taxon>Plectoidea</taxon>
        <taxon>Plectidae</taxon>
        <taxon>Plectus</taxon>
    </lineage>
</organism>
<dbReference type="Proteomes" id="UP000887566">
    <property type="component" value="Unplaced"/>
</dbReference>
<proteinExistence type="predicted"/>
<accession>A0A914X1Y2</accession>
<dbReference type="AlphaFoldDB" id="A0A914X1Y2"/>
<name>A0A914X1Y2_9BILA</name>
<reference evidence="2" key="1">
    <citation type="submission" date="2022-11" db="UniProtKB">
        <authorList>
            <consortium name="WormBaseParasite"/>
        </authorList>
    </citation>
    <scope>IDENTIFICATION</scope>
</reference>
<sequence length="85" mass="9656">MSTMVDLEDLVNIHMASVLPDSAVKKIRSAPHTSEAFFVFCEALTKSSIYGLFMFLIGLRSNKQEHLFHVFCTEEFCKELLAILD</sequence>
<dbReference type="WBParaSite" id="PSAMB.scaffold6004size10396.g27721.t1">
    <property type="protein sequence ID" value="PSAMB.scaffold6004size10396.g27721.t1"/>
    <property type="gene ID" value="PSAMB.scaffold6004size10396.g27721"/>
</dbReference>